<protein>
    <recommendedName>
        <fullName evidence="6">Elongin-A</fullName>
    </recommendedName>
</protein>
<dbReference type="HOGENOM" id="CLU_054464_0_0_1"/>
<dbReference type="Gene3D" id="6.10.250.3180">
    <property type="match status" value="1"/>
</dbReference>
<dbReference type="EnsemblPlants" id="KQJ95225">
    <property type="protein sequence ID" value="KQJ95225"/>
    <property type="gene ID" value="BRADI_3g15930v3"/>
</dbReference>
<reference evidence="3 4" key="1">
    <citation type="journal article" date="2010" name="Nature">
        <title>Genome sequencing and analysis of the model grass Brachypodium distachyon.</title>
        <authorList>
            <consortium name="International Brachypodium Initiative"/>
        </authorList>
    </citation>
    <scope>NUCLEOTIDE SEQUENCE [LARGE SCALE GENOMIC DNA]</scope>
    <source>
        <strain evidence="3">Bd21</strain>
        <strain evidence="4">cv. Bd21</strain>
    </source>
</reference>
<dbReference type="GO" id="GO:0070449">
    <property type="term" value="C:elongin complex"/>
    <property type="evidence" value="ECO:0007669"/>
    <property type="project" value="InterPro"/>
</dbReference>
<dbReference type="KEGG" id="bdi:100825116"/>
<dbReference type="OrthoDB" id="21513at2759"/>
<accession>I1I182</accession>
<dbReference type="Proteomes" id="UP000008810">
    <property type="component" value="Chromosome 3"/>
</dbReference>
<dbReference type="EMBL" id="CM000882">
    <property type="protein sequence ID" value="KQJ95226.1"/>
    <property type="molecule type" value="Genomic_DNA"/>
</dbReference>
<evidence type="ECO:0008006" key="6">
    <source>
        <dbReference type="Google" id="ProtNLM"/>
    </source>
</evidence>
<dbReference type="AlphaFoldDB" id="I1I182"/>
<keyword evidence="5" id="KW-1185">Reference proteome</keyword>
<dbReference type="Gramene" id="KQJ95225">
    <property type="protein sequence ID" value="KQJ95225"/>
    <property type="gene ID" value="BRADI_3g15930v3"/>
</dbReference>
<dbReference type="OMA" id="LMHIEKC"/>
<proteinExistence type="predicted"/>
<evidence type="ECO:0000256" key="2">
    <source>
        <dbReference type="SAM" id="MobiDB-lite"/>
    </source>
</evidence>
<evidence type="ECO:0000256" key="1">
    <source>
        <dbReference type="SAM" id="Coils"/>
    </source>
</evidence>
<dbReference type="Pfam" id="PF06881">
    <property type="entry name" value="Elongin_A"/>
    <property type="match status" value="1"/>
</dbReference>
<dbReference type="RefSeq" id="XP_014756309.1">
    <property type="nucleotide sequence ID" value="XM_014900823.2"/>
</dbReference>
<evidence type="ECO:0000313" key="4">
    <source>
        <dbReference type="EnsemblPlants" id="KQJ95225"/>
    </source>
</evidence>
<dbReference type="Gramene" id="KQJ95226">
    <property type="protein sequence ID" value="KQJ95226"/>
    <property type="gene ID" value="BRADI_3g15930v3"/>
</dbReference>
<dbReference type="RefSeq" id="XP_003573427.1">
    <property type="nucleotide sequence ID" value="XM_003573379.4"/>
</dbReference>
<feature type="region of interest" description="Disordered" evidence="2">
    <location>
        <begin position="183"/>
        <end position="241"/>
    </location>
</feature>
<dbReference type="EMBL" id="CM000882">
    <property type="protein sequence ID" value="KQJ95225.1"/>
    <property type="molecule type" value="Genomic_DNA"/>
</dbReference>
<organism evidence="3">
    <name type="scientific">Brachypodium distachyon</name>
    <name type="common">Purple false brome</name>
    <name type="synonym">Trachynia distachya</name>
    <dbReference type="NCBI Taxonomy" id="15368"/>
    <lineage>
        <taxon>Eukaryota</taxon>
        <taxon>Viridiplantae</taxon>
        <taxon>Streptophyta</taxon>
        <taxon>Embryophyta</taxon>
        <taxon>Tracheophyta</taxon>
        <taxon>Spermatophyta</taxon>
        <taxon>Magnoliopsida</taxon>
        <taxon>Liliopsida</taxon>
        <taxon>Poales</taxon>
        <taxon>Poaceae</taxon>
        <taxon>BOP clade</taxon>
        <taxon>Pooideae</taxon>
        <taxon>Stipodae</taxon>
        <taxon>Brachypodieae</taxon>
        <taxon>Brachypodium</taxon>
    </lineage>
</organism>
<dbReference type="RefSeq" id="XP_010234349.1">
    <property type="nucleotide sequence ID" value="XM_010236047.3"/>
</dbReference>
<dbReference type="EnsemblPlants" id="KQJ95226">
    <property type="protein sequence ID" value="KQJ95226"/>
    <property type="gene ID" value="BRADI_3g15930v3"/>
</dbReference>
<dbReference type="GO" id="GO:0006368">
    <property type="term" value="P:transcription elongation by RNA polymerase II"/>
    <property type="evidence" value="ECO:0007669"/>
    <property type="project" value="InterPro"/>
</dbReference>
<reference evidence="4" key="3">
    <citation type="submission" date="2018-08" db="UniProtKB">
        <authorList>
            <consortium name="EnsemblPlants"/>
        </authorList>
    </citation>
    <scope>IDENTIFICATION</scope>
    <source>
        <strain evidence="4">cv. Bd21</strain>
    </source>
</reference>
<dbReference type="PANTHER" id="PTHR47543">
    <property type="entry name" value="OS08G0169600 PROTEIN"/>
    <property type="match status" value="1"/>
</dbReference>
<dbReference type="eggNOG" id="KOG2821">
    <property type="taxonomic scope" value="Eukaryota"/>
</dbReference>
<dbReference type="STRING" id="15368.I1I182"/>
<evidence type="ECO:0000313" key="5">
    <source>
        <dbReference type="Proteomes" id="UP000008810"/>
    </source>
</evidence>
<reference evidence="3" key="2">
    <citation type="submission" date="2017-06" db="EMBL/GenBank/DDBJ databases">
        <title>WGS assembly of Brachypodium distachyon.</title>
        <authorList>
            <consortium name="The International Brachypodium Initiative"/>
            <person name="Lucas S."/>
            <person name="Harmon-Smith M."/>
            <person name="Lail K."/>
            <person name="Tice H."/>
            <person name="Grimwood J."/>
            <person name="Bruce D."/>
            <person name="Barry K."/>
            <person name="Shu S."/>
            <person name="Lindquist E."/>
            <person name="Wang M."/>
            <person name="Pitluck S."/>
            <person name="Vogel J.P."/>
            <person name="Garvin D.F."/>
            <person name="Mockler T.C."/>
            <person name="Schmutz J."/>
            <person name="Rokhsar D."/>
            <person name="Bevan M.W."/>
        </authorList>
    </citation>
    <scope>NUCLEOTIDE SEQUENCE</scope>
    <source>
        <strain evidence="3">Bd21</strain>
    </source>
</reference>
<sequence length="241" mass="27647">MEFQRKPLSLLELCIRTVIDNLRYVSSMDGVEMQLLKRILPHCTLDQLTRIESCTEMDISPATDVLWKTFYQRQFGEDHTNNVVKKMKQSGVNYQWKDLFNAKTEKQKELEEIMIQRLAKKYQAEKAEKQSKQIKLCTKVPPSSKRSFFGGSGPSYLSNSSSSYKSPILKKARMEVNSQAKMQAAIQRNTLARSSQSTRMTSSNGQPTRTTTIHRPNSTITITKPTGSNRPMQKQNTRPKF</sequence>
<gene>
    <name evidence="4" type="primary">LOC100825116</name>
    <name evidence="3" type="ORF">BRADI_3g15930v3</name>
</gene>
<dbReference type="PANTHER" id="PTHR47543:SF2">
    <property type="entry name" value="RNA POLYMERASE II TRANSCRIPTION FACTOR SIII SUBUNIT A"/>
    <property type="match status" value="1"/>
</dbReference>
<feature type="coiled-coil region" evidence="1">
    <location>
        <begin position="101"/>
        <end position="135"/>
    </location>
</feature>
<name>I1I182_BRADI</name>
<keyword evidence="1" id="KW-0175">Coiled coil</keyword>
<dbReference type="InterPro" id="IPR010684">
    <property type="entry name" value="RNA_pol_II_trans_fac_SIII_A"/>
</dbReference>
<dbReference type="GeneID" id="100825116"/>
<evidence type="ECO:0000313" key="3">
    <source>
        <dbReference type="EMBL" id="KQJ95226.1"/>
    </source>
</evidence>